<evidence type="ECO:0000256" key="4">
    <source>
        <dbReference type="ARBA" id="ARBA00022741"/>
    </source>
</evidence>
<organism evidence="9 10">
    <name type="scientific">Ceyx cyanopectus</name>
    <name type="common">Indigo-banded kingfisher</name>
    <dbReference type="NCBI Taxonomy" id="390723"/>
    <lineage>
        <taxon>Eukaryota</taxon>
        <taxon>Metazoa</taxon>
        <taxon>Chordata</taxon>
        <taxon>Craniata</taxon>
        <taxon>Vertebrata</taxon>
        <taxon>Euteleostomi</taxon>
        <taxon>Archelosauria</taxon>
        <taxon>Archosauria</taxon>
        <taxon>Dinosauria</taxon>
        <taxon>Saurischia</taxon>
        <taxon>Theropoda</taxon>
        <taxon>Coelurosauria</taxon>
        <taxon>Aves</taxon>
        <taxon>Neognathae</taxon>
        <taxon>Neoaves</taxon>
        <taxon>Telluraves</taxon>
        <taxon>Coraciimorphae</taxon>
        <taxon>Coraciiformes</taxon>
        <taxon>Alcedinidae</taxon>
        <taxon>Ceyx</taxon>
    </lineage>
</organism>
<dbReference type="GO" id="GO:0005524">
    <property type="term" value="F:ATP binding"/>
    <property type="evidence" value="ECO:0007669"/>
    <property type="project" value="UniProtKB-KW"/>
</dbReference>
<feature type="non-terminal residue" evidence="9">
    <location>
        <position position="72"/>
    </location>
</feature>
<dbReference type="OrthoDB" id="2649at2759"/>
<proteinExistence type="predicted"/>
<evidence type="ECO:0000313" key="9">
    <source>
        <dbReference type="EMBL" id="NXY80943.1"/>
    </source>
</evidence>
<evidence type="ECO:0000256" key="8">
    <source>
        <dbReference type="ARBA" id="ARBA00048679"/>
    </source>
</evidence>
<keyword evidence="2" id="KW-0723">Serine/threonine-protein kinase</keyword>
<dbReference type="AlphaFoldDB" id="A0A7L4MT27"/>
<keyword evidence="4" id="KW-0547">Nucleotide-binding</keyword>
<comment type="catalytic activity">
    <reaction evidence="7">
        <text>L-threonyl-[protein] + ATP = O-phospho-L-threonyl-[protein] + ADP + H(+)</text>
        <dbReference type="Rhea" id="RHEA:46608"/>
        <dbReference type="Rhea" id="RHEA-COMP:11060"/>
        <dbReference type="Rhea" id="RHEA-COMP:11605"/>
        <dbReference type="ChEBI" id="CHEBI:15378"/>
        <dbReference type="ChEBI" id="CHEBI:30013"/>
        <dbReference type="ChEBI" id="CHEBI:30616"/>
        <dbReference type="ChEBI" id="CHEBI:61977"/>
        <dbReference type="ChEBI" id="CHEBI:456216"/>
        <dbReference type="EC" id="2.7.11.1"/>
    </reaction>
</comment>
<dbReference type="Proteomes" id="UP000586704">
    <property type="component" value="Unassembled WGS sequence"/>
</dbReference>
<keyword evidence="5 9" id="KW-0418">Kinase</keyword>
<dbReference type="EMBL" id="VYZU01000970">
    <property type="protein sequence ID" value="NXY80943.1"/>
    <property type="molecule type" value="Genomic_DNA"/>
</dbReference>
<evidence type="ECO:0000256" key="6">
    <source>
        <dbReference type="ARBA" id="ARBA00022840"/>
    </source>
</evidence>
<evidence type="ECO:0000313" key="10">
    <source>
        <dbReference type="Proteomes" id="UP000586704"/>
    </source>
</evidence>
<dbReference type="InterPro" id="IPR011009">
    <property type="entry name" value="Kinase-like_dom_sf"/>
</dbReference>
<name>A0A7L4MT27_9AVES</name>
<dbReference type="EC" id="2.7.11.1" evidence="1"/>
<evidence type="ECO:0000256" key="1">
    <source>
        <dbReference type="ARBA" id="ARBA00012513"/>
    </source>
</evidence>
<protein>
    <recommendedName>
        <fullName evidence="1">non-specific serine/threonine protein kinase</fullName>
        <ecNumber evidence="1">2.7.11.1</ecNumber>
    </recommendedName>
</protein>
<dbReference type="PANTHER" id="PTHR47634">
    <property type="entry name" value="PROTEIN KINASE DOMAIN-CONTAINING PROTEIN-RELATED"/>
    <property type="match status" value="1"/>
</dbReference>
<sequence>LPTSRGLPPGLENPLDPRSTPQLHIKIANLGNGCWVHHHFTEDIQTQQYGTLEVLMGFGCRPPADIWSVACM</sequence>
<dbReference type="GO" id="GO:0050684">
    <property type="term" value="P:regulation of mRNA processing"/>
    <property type="evidence" value="ECO:0007669"/>
    <property type="project" value="TreeGrafter"/>
</dbReference>
<keyword evidence="6" id="KW-0067">ATP-binding</keyword>
<dbReference type="InterPro" id="IPR051334">
    <property type="entry name" value="SRPK"/>
</dbReference>
<gene>
    <name evidence="9" type="primary">Srpk2_0</name>
    <name evidence="9" type="ORF">CEYCYA_R04455</name>
</gene>
<dbReference type="PANTHER" id="PTHR47634:SF9">
    <property type="entry name" value="PROTEIN KINASE DOMAIN-CONTAINING PROTEIN-RELATED"/>
    <property type="match status" value="1"/>
</dbReference>
<evidence type="ECO:0000256" key="2">
    <source>
        <dbReference type="ARBA" id="ARBA00022527"/>
    </source>
</evidence>
<dbReference type="SUPFAM" id="SSF56112">
    <property type="entry name" value="Protein kinase-like (PK-like)"/>
    <property type="match status" value="1"/>
</dbReference>
<reference evidence="9 10" key="1">
    <citation type="submission" date="2020-02" db="EMBL/GenBank/DDBJ databases">
        <title>Bird 10,000 Genomes (B10K) Project - Family phase.</title>
        <authorList>
            <person name="Zhang G."/>
        </authorList>
    </citation>
    <scope>NUCLEOTIDE SEQUENCE [LARGE SCALE GENOMIC DNA]</scope>
    <source>
        <strain evidence="9">B10K-DU-013-51</strain>
        <tissue evidence="9">Mixed tissue sample</tissue>
    </source>
</reference>
<comment type="catalytic activity">
    <reaction evidence="8">
        <text>L-seryl-[protein] + ATP = O-phospho-L-seryl-[protein] + ADP + H(+)</text>
        <dbReference type="Rhea" id="RHEA:17989"/>
        <dbReference type="Rhea" id="RHEA-COMP:9863"/>
        <dbReference type="Rhea" id="RHEA-COMP:11604"/>
        <dbReference type="ChEBI" id="CHEBI:15378"/>
        <dbReference type="ChEBI" id="CHEBI:29999"/>
        <dbReference type="ChEBI" id="CHEBI:30616"/>
        <dbReference type="ChEBI" id="CHEBI:83421"/>
        <dbReference type="ChEBI" id="CHEBI:456216"/>
        <dbReference type="EC" id="2.7.11.1"/>
    </reaction>
</comment>
<dbReference type="GO" id="GO:0005634">
    <property type="term" value="C:nucleus"/>
    <property type="evidence" value="ECO:0007669"/>
    <property type="project" value="TreeGrafter"/>
</dbReference>
<evidence type="ECO:0000256" key="3">
    <source>
        <dbReference type="ARBA" id="ARBA00022679"/>
    </source>
</evidence>
<feature type="non-terminal residue" evidence="9">
    <location>
        <position position="1"/>
    </location>
</feature>
<keyword evidence="10" id="KW-1185">Reference proteome</keyword>
<dbReference type="Gene3D" id="1.10.510.10">
    <property type="entry name" value="Transferase(Phosphotransferase) domain 1"/>
    <property type="match status" value="1"/>
</dbReference>
<accession>A0A7L4MT27</accession>
<keyword evidence="3" id="KW-0808">Transferase</keyword>
<evidence type="ECO:0000256" key="7">
    <source>
        <dbReference type="ARBA" id="ARBA00047899"/>
    </source>
</evidence>
<dbReference type="GO" id="GO:0005737">
    <property type="term" value="C:cytoplasm"/>
    <property type="evidence" value="ECO:0007669"/>
    <property type="project" value="TreeGrafter"/>
</dbReference>
<evidence type="ECO:0000256" key="5">
    <source>
        <dbReference type="ARBA" id="ARBA00022777"/>
    </source>
</evidence>
<dbReference type="GO" id="GO:0004674">
    <property type="term" value="F:protein serine/threonine kinase activity"/>
    <property type="evidence" value="ECO:0007669"/>
    <property type="project" value="UniProtKB-KW"/>
</dbReference>
<dbReference type="GO" id="GO:0000245">
    <property type="term" value="P:spliceosomal complex assembly"/>
    <property type="evidence" value="ECO:0007669"/>
    <property type="project" value="TreeGrafter"/>
</dbReference>
<comment type="caution">
    <text evidence="9">The sequence shown here is derived from an EMBL/GenBank/DDBJ whole genome shotgun (WGS) entry which is preliminary data.</text>
</comment>